<comment type="caution">
    <text evidence="2">The sequence shown here is derived from an EMBL/GenBank/DDBJ whole genome shotgun (WGS) entry which is preliminary data.</text>
</comment>
<keyword evidence="1" id="KW-0732">Signal</keyword>
<protein>
    <recommendedName>
        <fullName evidence="4">AA1-like domain-containing protein</fullName>
    </recommendedName>
</protein>
<organism evidence="2 3">
    <name type="scientific">Apodospora peruviana</name>
    <dbReference type="NCBI Taxonomy" id="516989"/>
    <lineage>
        <taxon>Eukaryota</taxon>
        <taxon>Fungi</taxon>
        <taxon>Dikarya</taxon>
        <taxon>Ascomycota</taxon>
        <taxon>Pezizomycotina</taxon>
        <taxon>Sordariomycetes</taxon>
        <taxon>Sordariomycetidae</taxon>
        <taxon>Sordariales</taxon>
        <taxon>Lasiosphaeriaceae</taxon>
        <taxon>Apodospora</taxon>
    </lineage>
</organism>
<reference evidence="2" key="2">
    <citation type="submission" date="2023-06" db="EMBL/GenBank/DDBJ databases">
        <authorList>
            <consortium name="Lawrence Berkeley National Laboratory"/>
            <person name="Haridas S."/>
            <person name="Hensen N."/>
            <person name="Bonometti L."/>
            <person name="Westerberg I."/>
            <person name="Brannstrom I.O."/>
            <person name="Guillou S."/>
            <person name="Cros-Aarteil S."/>
            <person name="Calhoun S."/>
            <person name="Kuo A."/>
            <person name="Mondo S."/>
            <person name="Pangilinan J."/>
            <person name="Riley R."/>
            <person name="Labutti K."/>
            <person name="Andreopoulos B."/>
            <person name="Lipzen A."/>
            <person name="Chen C."/>
            <person name="Yanf M."/>
            <person name="Daum C."/>
            <person name="Ng V."/>
            <person name="Clum A."/>
            <person name="Steindorff A."/>
            <person name="Ohm R."/>
            <person name="Martin F."/>
            <person name="Silar P."/>
            <person name="Natvig D."/>
            <person name="Lalanne C."/>
            <person name="Gautier V."/>
            <person name="Ament-Velasquez S.L."/>
            <person name="Kruys A."/>
            <person name="Hutchinson M.I."/>
            <person name="Powell A.J."/>
            <person name="Barry K."/>
            <person name="Miller A.N."/>
            <person name="Grigoriev I.V."/>
            <person name="Debuchy R."/>
            <person name="Gladieux P."/>
            <person name="Thoren M.H."/>
            <person name="Johannesson H."/>
        </authorList>
    </citation>
    <scope>NUCLEOTIDE SEQUENCE</scope>
    <source>
        <strain evidence="2">CBS 118394</strain>
    </source>
</reference>
<name>A0AAE0IUG8_9PEZI</name>
<evidence type="ECO:0000313" key="2">
    <source>
        <dbReference type="EMBL" id="KAK3331335.1"/>
    </source>
</evidence>
<keyword evidence="3" id="KW-1185">Reference proteome</keyword>
<proteinExistence type="predicted"/>
<evidence type="ECO:0000313" key="3">
    <source>
        <dbReference type="Proteomes" id="UP001283341"/>
    </source>
</evidence>
<dbReference type="Proteomes" id="UP001283341">
    <property type="component" value="Unassembled WGS sequence"/>
</dbReference>
<dbReference type="AlphaFoldDB" id="A0AAE0IUG8"/>
<evidence type="ECO:0000256" key="1">
    <source>
        <dbReference type="SAM" id="SignalP"/>
    </source>
</evidence>
<feature type="signal peptide" evidence="1">
    <location>
        <begin position="1"/>
        <end position="18"/>
    </location>
</feature>
<sequence length="163" mass="17566">MKLTSVAPLLTTATIAAAAPFIDPVILPMLPINVFNVTDFYAGSIPHSVWSTTKFSISVTTIQPPTLCTAETQSYQHVGDFTQTNCTEPTVSFTLTRTGQTDQGAELDIFWALGDKGLMKGTYLIPSSQFVASGLGTSVHEDYTGPRDFSVQNVTLVKSIWGN</sequence>
<reference evidence="2" key="1">
    <citation type="journal article" date="2023" name="Mol. Phylogenet. Evol.">
        <title>Genome-scale phylogeny and comparative genomics of the fungal order Sordariales.</title>
        <authorList>
            <person name="Hensen N."/>
            <person name="Bonometti L."/>
            <person name="Westerberg I."/>
            <person name="Brannstrom I.O."/>
            <person name="Guillou S."/>
            <person name="Cros-Aarteil S."/>
            <person name="Calhoun S."/>
            <person name="Haridas S."/>
            <person name="Kuo A."/>
            <person name="Mondo S."/>
            <person name="Pangilinan J."/>
            <person name="Riley R."/>
            <person name="LaButti K."/>
            <person name="Andreopoulos B."/>
            <person name="Lipzen A."/>
            <person name="Chen C."/>
            <person name="Yan M."/>
            <person name="Daum C."/>
            <person name="Ng V."/>
            <person name="Clum A."/>
            <person name="Steindorff A."/>
            <person name="Ohm R.A."/>
            <person name="Martin F."/>
            <person name="Silar P."/>
            <person name="Natvig D.O."/>
            <person name="Lalanne C."/>
            <person name="Gautier V."/>
            <person name="Ament-Velasquez S.L."/>
            <person name="Kruys A."/>
            <person name="Hutchinson M.I."/>
            <person name="Powell A.J."/>
            <person name="Barry K."/>
            <person name="Miller A.N."/>
            <person name="Grigoriev I.V."/>
            <person name="Debuchy R."/>
            <person name="Gladieux P."/>
            <person name="Hiltunen Thoren M."/>
            <person name="Johannesson H."/>
        </authorList>
    </citation>
    <scope>NUCLEOTIDE SEQUENCE</scope>
    <source>
        <strain evidence="2">CBS 118394</strain>
    </source>
</reference>
<accession>A0AAE0IUG8</accession>
<feature type="chain" id="PRO_5042033546" description="AA1-like domain-containing protein" evidence="1">
    <location>
        <begin position="19"/>
        <end position="163"/>
    </location>
</feature>
<evidence type="ECO:0008006" key="4">
    <source>
        <dbReference type="Google" id="ProtNLM"/>
    </source>
</evidence>
<dbReference type="EMBL" id="JAUEDM010000001">
    <property type="protein sequence ID" value="KAK3331335.1"/>
    <property type="molecule type" value="Genomic_DNA"/>
</dbReference>
<gene>
    <name evidence="2" type="ORF">B0H66DRAFT_636217</name>
</gene>